<evidence type="ECO:0000313" key="2">
    <source>
        <dbReference type="Proteomes" id="UP000593568"/>
    </source>
</evidence>
<organism evidence="1 2">
    <name type="scientific">Gossypium trilobum</name>
    <dbReference type="NCBI Taxonomy" id="34281"/>
    <lineage>
        <taxon>Eukaryota</taxon>
        <taxon>Viridiplantae</taxon>
        <taxon>Streptophyta</taxon>
        <taxon>Embryophyta</taxon>
        <taxon>Tracheophyta</taxon>
        <taxon>Spermatophyta</taxon>
        <taxon>Magnoliopsida</taxon>
        <taxon>eudicotyledons</taxon>
        <taxon>Gunneridae</taxon>
        <taxon>Pentapetalae</taxon>
        <taxon>rosids</taxon>
        <taxon>malvids</taxon>
        <taxon>Malvales</taxon>
        <taxon>Malvaceae</taxon>
        <taxon>Malvoideae</taxon>
        <taxon>Gossypium</taxon>
    </lineage>
</organism>
<dbReference type="EMBL" id="JABEZW010000011">
    <property type="protein sequence ID" value="MBA0780024.1"/>
    <property type="molecule type" value="Genomic_DNA"/>
</dbReference>
<reference evidence="1 2" key="1">
    <citation type="journal article" date="2019" name="Genome Biol. Evol.">
        <title>Insights into the evolution of the New World diploid cottons (Gossypium, subgenus Houzingenia) based on genome sequencing.</title>
        <authorList>
            <person name="Grover C.E."/>
            <person name="Arick M.A. 2nd"/>
            <person name="Thrash A."/>
            <person name="Conover J.L."/>
            <person name="Sanders W.S."/>
            <person name="Peterson D.G."/>
            <person name="Frelichowski J.E."/>
            <person name="Scheffler J.A."/>
            <person name="Scheffler B.E."/>
            <person name="Wendel J.F."/>
        </authorList>
    </citation>
    <scope>NUCLEOTIDE SEQUENCE [LARGE SCALE GENOMIC DNA]</scope>
    <source>
        <strain evidence="1">8</strain>
        <tissue evidence="1">Leaf</tissue>
    </source>
</reference>
<dbReference type="AlphaFoldDB" id="A0A7J9F517"/>
<keyword evidence="2" id="KW-1185">Reference proteome</keyword>
<evidence type="ECO:0000313" key="1">
    <source>
        <dbReference type="EMBL" id="MBA0780024.1"/>
    </source>
</evidence>
<gene>
    <name evidence="1" type="ORF">Gotri_004171</name>
</gene>
<protein>
    <submittedName>
        <fullName evidence="1">Uncharacterized protein</fullName>
    </submittedName>
</protein>
<accession>A0A7J9F517</accession>
<name>A0A7J9F517_9ROSI</name>
<proteinExistence type="predicted"/>
<sequence>MFSWANSGGDFVPNKVVSLDLSYQRECHWRNDQSYDPFYPALKLEKPNFKTFMKNMRSLRELYLDGVNI</sequence>
<comment type="caution">
    <text evidence="1">The sequence shown here is derived from an EMBL/GenBank/DDBJ whole genome shotgun (WGS) entry which is preliminary data.</text>
</comment>
<dbReference type="Proteomes" id="UP000593568">
    <property type="component" value="Unassembled WGS sequence"/>
</dbReference>